<accession>A0ABX8TGX7</accession>
<evidence type="ECO:0000256" key="1">
    <source>
        <dbReference type="SAM" id="MobiDB-lite"/>
    </source>
</evidence>
<gene>
    <name evidence="2" type="ORF">KWG56_10480</name>
</gene>
<feature type="compositionally biased region" description="Basic and acidic residues" evidence="1">
    <location>
        <begin position="72"/>
        <end position="97"/>
    </location>
</feature>
<evidence type="ECO:0000313" key="3">
    <source>
        <dbReference type="Proteomes" id="UP000824334"/>
    </source>
</evidence>
<feature type="region of interest" description="Disordered" evidence="1">
    <location>
        <begin position="119"/>
        <end position="142"/>
    </location>
</feature>
<name>A0ABX8TGX7_9CAUL</name>
<proteinExistence type="predicted"/>
<reference evidence="2 3" key="1">
    <citation type="submission" date="2021-07" db="EMBL/GenBank/DDBJ databases">
        <title>Isolation and characterization of bacteria from a gold mining with a capacity of golden bioaccumulation.</title>
        <authorList>
            <person name="Yang X.J."/>
        </authorList>
    </citation>
    <scope>NUCLEOTIDE SEQUENCE [LARGE SCALE GENOMIC DNA]</scope>
    <source>
        <strain evidence="2 3">Au29</strain>
    </source>
</reference>
<evidence type="ECO:0000313" key="2">
    <source>
        <dbReference type="EMBL" id="QYC09060.1"/>
    </source>
</evidence>
<dbReference type="Proteomes" id="UP000824334">
    <property type="component" value="Chromosome"/>
</dbReference>
<organism evidence="2 3">
    <name type="scientific">Brevundimonas nasdae</name>
    <dbReference type="NCBI Taxonomy" id="172043"/>
    <lineage>
        <taxon>Bacteria</taxon>
        <taxon>Pseudomonadati</taxon>
        <taxon>Pseudomonadota</taxon>
        <taxon>Alphaproteobacteria</taxon>
        <taxon>Caulobacterales</taxon>
        <taxon>Caulobacteraceae</taxon>
        <taxon>Brevundimonas</taxon>
    </lineage>
</organism>
<feature type="region of interest" description="Disordered" evidence="1">
    <location>
        <begin position="71"/>
        <end position="97"/>
    </location>
</feature>
<dbReference type="EMBL" id="CP080034">
    <property type="protein sequence ID" value="QYC09060.1"/>
    <property type="molecule type" value="Genomic_DNA"/>
</dbReference>
<evidence type="ECO:0008006" key="4">
    <source>
        <dbReference type="Google" id="ProtNLM"/>
    </source>
</evidence>
<protein>
    <recommendedName>
        <fullName evidence="4">KfrA N-terminal DNA-binding domain-containing protein</fullName>
    </recommendedName>
</protein>
<dbReference type="RefSeq" id="WP_219373661.1">
    <property type="nucleotide sequence ID" value="NZ_CP080034.1"/>
</dbReference>
<sequence length="142" mass="15412">MRYGLCMAGNGEETGAGGAGAGWLDHVRERLTAKVEEAVQAVCETPTPTTVAEAEKLARAAGVIARAAKAVDALKSRPERKTEEDEMGGEHFDPEEDERLRAELCAHHERLDRILEEKRAEAAERARAKAGNAPLPDRQTPD</sequence>
<keyword evidence="3" id="KW-1185">Reference proteome</keyword>
<dbReference type="GeneID" id="94375697"/>